<feature type="binding site" evidence="3">
    <location>
        <position position="72"/>
    </location>
    <ligand>
        <name>substrate</name>
    </ligand>
</feature>
<dbReference type="NCBIfam" id="TIGR03570">
    <property type="entry name" value="NeuD_NnaD"/>
    <property type="match status" value="1"/>
</dbReference>
<dbReference type="PANTHER" id="PTHR43300">
    <property type="entry name" value="ACETYLTRANSFERASE"/>
    <property type="match status" value="1"/>
</dbReference>
<dbReference type="Gene3D" id="2.160.10.10">
    <property type="entry name" value="Hexapeptide repeat proteins"/>
    <property type="match status" value="2"/>
</dbReference>
<dbReference type="OrthoDB" id="3697257at2"/>
<feature type="binding site" evidence="3">
    <location>
        <begin position="36"/>
        <end position="37"/>
    </location>
    <ligand>
        <name>substrate</name>
    </ligand>
</feature>
<evidence type="ECO:0000313" key="5">
    <source>
        <dbReference type="Proteomes" id="UP000317893"/>
    </source>
</evidence>
<protein>
    <submittedName>
        <fullName evidence="4">Sugar O-acyltransferase (Sialic acid O-acetyltransferase NeuD family)</fullName>
    </submittedName>
</protein>
<dbReference type="SUPFAM" id="SSF51161">
    <property type="entry name" value="Trimeric LpxA-like enzymes"/>
    <property type="match status" value="1"/>
</dbReference>
<dbReference type="GO" id="GO:0016746">
    <property type="term" value="F:acyltransferase activity"/>
    <property type="evidence" value="ECO:0007669"/>
    <property type="project" value="UniProtKB-KW"/>
</dbReference>
<organism evidence="4 5">
    <name type="scientific">Lapillicoccus jejuensis</name>
    <dbReference type="NCBI Taxonomy" id="402171"/>
    <lineage>
        <taxon>Bacteria</taxon>
        <taxon>Bacillati</taxon>
        <taxon>Actinomycetota</taxon>
        <taxon>Actinomycetes</taxon>
        <taxon>Micrococcales</taxon>
        <taxon>Intrasporangiaceae</taxon>
        <taxon>Lapillicoccus</taxon>
    </lineage>
</organism>
<comment type="caution">
    <text evidence="4">The sequence shown here is derived from an EMBL/GenBank/DDBJ whole genome shotgun (WGS) entry which is preliminary data.</text>
</comment>
<dbReference type="AlphaFoldDB" id="A0A542E1G0"/>
<reference evidence="4 5" key="1">
    <citation type="submission" date="2019-06" db="EMBL/GenBank/DDBJ databases">
        <title>Sequencing the genomes of 1000 actinobacteria strains.</title>
        <authorList>
            <person name="Klenk H.-P."/>
        </authorList>
    </citation>
    <scope>NUCLEOTIDE SEQUENCE [LARGE SCALE GENOMIC DNA]</scope>
    <source>
        <strain evidence="4 5">DSM 18607</strain>
    </source>
</reference>
<dbReference type="Gene3D" id="3.40.50.20">
    <property type="match status" value="1"/>
</dbReference>
<proteinExistence type="predicted"/>
<dbReference type="InterPro" id="IPR011004">
    <property type="entry name" value="Trimer_LpxA-like_sf"/>
</dbReference>
<sequence>MSEDDRPLLLVAAGGLARESAEAARAAGRTVLGFLDDDPRRRRTEPLPGLTVLGGLDVALEHPDAALVLCPGKGRVRLALAQRLAGMGVGRDRYGVVLDPSVRVPASARVGVGAVLLAGTVLTADVEVGDHVVAMPHVVLTHGDVVEDGATLCAGVVLGGDVRVASGAYVGMAASVRERVTVGEDAVVGMGAVVVTDVPAGETWAGVPARRLER</sequence>
<keyword evidence="4" id="KW-0012">Acyltransferase</keyword>
<dbReference type="RefSeq" id="WP_141848567.1">
    <property type="nucleotide sequence ID" value="NZ_BAAAPR010000005.1"/>
</dbReference>
<dbReference type="PANTHER" id="PTHR43300:SF7">
    <property type="entry name" value="UDP-N-ACETYLBACILLOSAMINE N-ACETYLTRANSFERASE"/>
    <property type="match status" value="1"/>
</dbReference>
<keyword evidence="2" id="KW-0677">Repeat</keyword>
<name>A0A542E1G0_9MICO</name>
<gene>
    <name evidence="4" type="ORF">FB458_2263</name>
</gene>
<dbReference type="PROSITE" id="PS00101">
    <property type="entry name" value="HEXAPEP_TRANSFERASES"/>
    <property type="match status" value="1"/>
</dbReference>
<dbReference type="EMBL" id="VFMN01000001">
    <property type="protein sequence ID" value="TQJ09155.1"/>
    <property type="molecule type" value="Genomic_DNA"/>
</dbReference>
<dbReference type="InterPro" id="IPR050179">
    <property type="entry name" value="Trans_hexapeptide_repeat"/>
</dbReference>
<dbReference type="InterPro" id="IPR018357">
    <property type="entry name" value="Hexapep_transf_CS"/>
</dbReference>
<accession>A0A542E1G0</accession>
<dbReference type="Proteomes" id="UP000317893">
    <property type="component" value="Unassembled WGS sequence"/>
</dbReference>
<keyword evidence="1 4" id="KW-0808">Transferase</keyword>
<evidence type="ECO:0000313" key="4">
    <source>
        <dbReference type="EMBL" id="TQJ09155.1"/>
    </source>
</evidence>
<evidence type="ECO:0000256" key="1">
    <source>
        <dbReference type="ARBA" id="ARBA00022679"/>
    </source>
</evidence>
<evidence type="ECO:0000256" key="3">
    <source>
        <dbReference type="PIRSR" id="PIRSR620019-2"/>
    </source>
</evidence>
<keyword evidence="5" id="KW-1185">Reference proteome</keyword>
<dbReference type="InterPro" id="IPR020019">
    <property type="entry name" value="AcTrfase_PglD-like"/>
</dbReference>
<evidence type="ECO:0000256" key="2">
    <source>
        <dbReference type="ARBA" id="ARBA00022737"/>
    </source>
</evidence>